<proteinExistence type="predicted"/>
<evidence type="ECO:0000313" key="3">
    <source>
        <dbReference type="EMBL" id="GGG75162.1"/>
    </source>
</evidence>
<comment type="caution">
    <text evidence="3">The sequence shown here is derived from an EMBL/GenBank/DDBJ whole genome shotgun (WGS) entry which is preliminary data.</text>
</comment>
<organism evidence="3 4">
    <name type="scientific">Parapedobacter pyrenivorans</name>
    <dbReference type="NCBI Taxonomy" id="1305674"/>
    <lineage>
        <taxon>Bacteria</taxon>
        <taxon>Pseudomonadati</taxon>
        <taxon>Bacteroidota</taxon>
        <taxon>Sphingobacteriia</taxon>
        <taxon>Sphingobacteriales</taxon>
        <taxon>Sphingobacteriaceae</taxon>
        <taxon>Parapedobacter</taxon>
    </lineage>
</organism>
<reference evidence="3" key="2">
    <citation type="submission" date="2020-09" db="EMBL/GenBank/DDBJ databases">
        <authorList>
            <person name="Sun Q."/>
            <person name="Zhou Y."/>
        </authorList>
    </citation>
    <scope>NUCLEOTIDE SEQUENCE</scope>
    <source>
        <strain evidence="3">CGMCC 1.12195</strain>
    </source>
</reference>
<feature type="region of interest" description="Disordered" evidence="1">
    <location>
        <begin position="1"/>
        <end position="30"/>
    </location>
</feature>
<gene>
    <name evidence="3" type="ORF">GCM10007415_03440</name>
</gene>
<feature type="compositionally biased region" description="Polar residues" evidence="1">
    <location>
        <begin position="7"/>
        <end position="16"/>
    </location>
</feature>
<dbReference type="Gene3D" id="3.40.50.880">
    <property type="match status" value="1"/>
</dbReference>
<accession>A0A917M3D2</accession>
<protein>
    <recommendedName>
        <fullName evidence="2">ThuA-like domain-containing protein</fullName>
    </recommendedName>
</protein>
<evidence type="ECO:0000259" key="2">
    <source>
        <dbReference type="Pfam" id="PF06283"/>
    </source>
</evidence>
<evidence type="ECO:0000313" key="4">
    <source>
        <dbReference type="Proteomes" id="UP000660862"/>
    </source>
</evidence>
<dbReference type="Proteomes" id="UP000660862">
    <property type="component" value="Unassembled WGS sequence"/>
</dbReference>
<dbReference type="SUPFAM" id="SSF52317">
    <property type="entry name" value="Class I glutamine amidotransferase-like"/>
    <property type="match status" value="1"/>
</dbReference>
<name>A0A917M3D2_9SPHI</name>
<evidence type="ECO:0000256" key="1">
    <source>
        <dbReference type="SAM" id="MobiDB-lite"/>
    </source>
</evidence>
<dbReference type="AlphaFoldDB" id="A0A917M3D2"/>
<dbReference type="InterPro" id="IPR029010">
    <property type="entry name" value="ThuA-like"/>
</dbReference>
<dbReference type="EMBL" id="BMER01000001">
    <property type="protein sequence ID" value="GGG75162.1"/>
    <property type="molecule type" value="Genomic_DNA"/>
</dbReference>
<sequence length="327" mass="35490">MGGLAGCSNSTATQEPQPDAEQWVTYQGDDGPGKGKRIVLISGDEEYRSEEALPMLAQLLAKRFGFTCTVLFSVDSLTGEIDANEQSNIPGLASLESADLMVIFTRFRELPPDQMRYIDAYLKAGKPVVGLRTSTHAFHYAKNPGDPYAKYDFQSTAPGWEQGFGKIVLGETWVSHHGDHGKEGTRGLNNEAAAANPILNGVADIWVPTDVYTVGPLEDADVLVYGQSTSGMTADAPINKDKAALPVAWTRNYTIEGGKEGKAFTTTMGASIDLLNEDLRRLLVNACFWAVDQPIPEKADVAFVSSYQPTMFGFDSFKKGKSPADYK</sequence>
<feature type="domain" description="ThuA-like" evidence="2">
    <location>
        <begin position="80"/>
        <end position="290"/>
    </location>
</feature>
<dbReference type="InterPro" id="IPR029062">
    <property type="entry name" value="Class_I_gatase-like"/>
</dbReference>
<reference evidence="3" key="1">
    <citation type="journal article" date="2014" name="Int. J. Syst. Evol. Microbiol.">
        <title>Complete genome sequence of Corynebacterium casei LMG S-19264T (=DSM 44701T), isolated from a smear-ripened cheese.</title>
        <authorList>
            <consortium name="US DOE Joint Genome Institute (JGI-PGF)"/>
            <person name="Walter F."/>
            <person name="Albersmeier A."/>
            <person name="Kalinowski J."/>
            <person name="Ruckert C."/>
        </authorList>
    </citation>
    <scope>NUCLEOTIDE SEQUENCE</scope>
    <source>
        <strain evidence="3">CGMCC 1.12195</strain>
    </source>
</reference>
<keyword evidence="4" id="KW-1185">Reference proteome</keyword>
<dbReference type="Pfam" id="PF06283">
    <property type="entry name" value="ThuA"/>
    <property type="match status" value="1"/>
</dbReference>